<accession>A0AAE0M6A2</accession>
<evidence type="ECO:0000256" key="1">
    <source>
        <dbReference type="SAM" id="MobiDB-lite"/>
    </source>
</evidence>
<keyword evidence="2" id="KW-0812">Transmembrane</keyword>
<keyword evidence="2" id="KW-0472">Membrane</keyword>
<evidence type="ECO:0000256" key="2">
    <source>
        <dbReference type="SAM" id="Phobius"/>
    </source>
</evidence>
<feature type="transmembrane region" description="Helical" evidence="2">
    <location>
        <begin position="12"/>
        <end position="29"/>
    </location>
</feature>
<dbReference type="AlphaFoldDB" id="A0AAE0M6A2"/>
<keyword evidence="2" id="KW-1133">Transmembrane helix</keyword>
<keyword evidence="4" id="KW-1185">Reference proteome</keyword>
<feature type="transmembrane region" description="Helical" evidence="2">
    <location>
        <begin position="146"/>
        <end position="163"/>
    </location>
</feature>
<feature type="compositionally biased region" description="Basic and acidic residues" evidence="1">
    <location>
        <begin position="306"/>
        <end position="334"/>
    </location>
</feature>
<reference evidence="3" key="2">
    <citation type="submission" date="2023-06" db="EMBL/GenBank/DDBJ databases">
        <authorList>
            <consortium name="Lawrence Berkeley National Laboratory"/>
            <person name="Haridas S."/>
            <person name="Hensen N."/>
            <person name="Bonometti L."/>
            <person name="Westerberg I."/>
            <person name="Brannstrom I.O."/>
            <person name="Guillou S."/>
            <person name="Cros-Aarteil S."/>
            <person name="Calhoun S."/>
            <person name="Kuo A."/>
            <person name="Mondo S."/>
            <person name="Pangilinan J."/>
            <person name="Riley R."/>
            <person name="Labutti K."/>
            <person name="Andreopoulos B."/>
            <person name="Lipzen A."/>
            <person name="Chen C."/>
            <person name="Yanf M."/>
            <person name="Daum C."/>
            <person name="Ng V."/>
            <person name="Clum A."/>
            <person name="Steindorff A."/>
            <person name="Ohm R."/>
            <person name="Martin F."/>
            <person name="Silar P."/>
            <person name="Natvig D."/>
            <person name="Lalanne C."/>
            <person name="Gautier V."/>
            <person name="Ament-Velasquez S.L."/>
            <person name="Kruys A."/>
            <person name="Hutchinson M.I."/>
            <person name="Powell A.J."/>
            <person name="Barry K."/>
            <person name="Miller A.N."/>
            <person name="Grigoriev I.V."/>
            <person name="Debuchy R."/>
            <person name="Gladieux P."/>
            <person name="Thoren M.H."/>
            <person name="Johannesson H."/>
        </authorList>
    </citation>
    <scope>NUCLEOTIDE SEQUENCE</scope>
    <source>
        <strain evidence="3">SMH4131-1</strain>
    </source>
</reference>
<feature type="transmembrane region" description="Helical" evidence="2">
    <location>
        <begin position="114"/>
        <end position="134"/>
    </location>
</feature>
<evidence type="ECO:0000313" key="4">
    <source>
        <dbReference type="Proteomes" id="UP001286456"/>
    </source>
</evidence>
<evidence type="ECO:0000313" key="3">
    <source>
        <dbReference type="EMBL" id="KAK3320133.1"/>
    </source>
</evidence>
<proteinExistence type="predicted"/>
<dbReference type="EMBL" id="JAUEPO010000006">
    <property type="protein sequence ID" value="KAK3320133.1"/>
    <property type="molecule type" value="Genomic_DNA"/>
</dbReference>
<reference evidence="3" key="1">
    <citation type="journal article" date="2023" name="Mol. Phylogenet. Evol.">
        <title>Genome-scale phylogeny and comparative genomics of the fungal order Sordariales.</title>
        <authorList>
            <person name="Hensen N."/>
            <person name="Bonometti L."/>
            <person name="Westerberg I."/>
            <person name="Brannstrom I.O."/>
            <person name="Guillou S."/>
            <person name="Cros-Aarteil S."/>
            <person name="Calhoun S."/>
            <person name="Haridas S."/>
            <person name="Kuo A."/>
            <person name="Mondo S."/>
            <person name="Pangilinan J."/>
            <person name="Riley R."/>
            <person name="LaButti K."/>
            <person name="Andreopoulos B."/>
            <person name="Lipzen A."/>
            <person name="Chen C."/>
            <person name="Yan M."/>
            <person name="Daum C."/>
            <person name="Ng V."/>
            <person name="Clum A."/>
            <person name="Steindorff A."/>
            <person name="Ohm R.A."/>
            <person name="Martin F."/>
            <person name="Silar P."/>
            <person name="Natvig D.O."/>
            <person name="Lalanne C."/>
            <person name="Gautier V."/>
            <person name="Ament-Velasquez S.L."/>
            <person name="Kruys A."/>
            <person name="Hutchinson M.I."/>
            <person name="Powell A.J."/>
            <person name="Barry K."/>
            <person name="Miller A.N."/>
            <person name="Grigoriev I.V."/>
            <person name="Debuchy R."/>
            <person name="Gladieux P."/>
            <person name="Hiltunen Thoren M."/>
            <person name="Johannesson H."/>
        </authorList>
    </citation>
    <scope>NUCLEOTIDE SEQUENCE</scope>
    <source>
        <strain evidence="3">SMH4131-1</strain>
    </source>
</reference>
<feature type="transmembrane region" description="Helical" evidence="2">
    <location>
        <begin position="236"/>
        <end position="258"/>
    </location>
</feature>
<gene>
    <name evidence="3" type="ORF">B0T19DRAFT_433927</name>
</gene>
<feature type="transmembrane region" description="Helical" evidence="2">
    <location>
        <begin position="270"/>
        <end position="290"/>
    </location>
</feature>
<name>A0AAE0M6A2_9PEZI</name>
<feature type="region of interest" description="Disordered" evidence="1">
    <location>
        <begin position="299"/>
        <end position="334"/>
    </location>
</feature>
<organism evidence="3 4">
    <name type="scientific">Cercophora scortea</name>
    <dbReference type="NCBI Taxonomy" id="314031"/>
    <lineage>
        <taxon>Eukaryota</taxon>
        <taxon>Fungi</taxon>
        <taxon>Dikarya</taxon>
        <taxon>Ascomycota</taxon>
        <taxon>Pezizomycotina</taxon>
        <taxon>Sordariomycetes</taxon>
        <taxon>Sordariomycetidae</taxon>
        <taxon>Sordariales</taxon>
        <taxon>Lasiosphaeriaceae</taxon>
        <taxon>Cercophora</taxon>
    </lineage>
</organism>
<sequence>MGSGGNNDQGRWLLGIWTWSCSLYLSISLNRPRLQAVPTVAITMLAKYTAKDIVFGGFVQLITLPYHRFFTYNTLRPAQEVQKHATLGVESGSPDRDELYAVIVGWRARKKDELGFAVLAATVLTAIITASFSWPNVANSHWVGPAFWFASLSTSICGIFLSAQQLTLLSLIGDLPEGHNTPSAAMMRRHLSQILYEKPGPHGSTPTDGEEAAVGSSSQWVLSWKQVFAWQCPMMFIAYSTFFYMVGLTVVVCTPLIWEDWGPNSQTAVAYIASMGLSWGLFAFCSLGGYRKISLHDREDEDEEVERFRAGTRDIHDESKAETAPRVAEAEDKI</sequence>
<comment type="caution">
    <text evidence="3">The sequence shown here is derived from an EMBL/GenBank/DDBJ whole genome shotgun (WGS) entry which is preliminary data.</text>
</comment>
<protein>
    <submittedName>
        <fullName evidence="3">Uncharacterized protein</fullName>
    </submittedName>
</protein>
<dbReference type="Proteomes" id="UP001286456">
    <property type="component" value="Unassembled WGS sequence"/>
</dbReference>